<dbReference type="EMBL" id="JBDKWZ010000024">
    <property type="protein sequence ID" value="MEN7551564.1"/>
    <property type="molecule type" value="Genomic_DNA"/>
</dbReference>
<proteinExistence type="predicted"/>
<evidence type="ECO:0000313" key="3">
    <source>
        <dbReference type="Proteomes" id="UP001403385"/>
    </source>
</evidence>
<keyword evidence="3" id="KW-1185">Reference proteome</keyword>
<reference evidence="2 3" key="1">
    <citation type="submission" date="2024-04" db="EMBL/GenBank/DDBJ databases">
        <title>Novel genus in family Flammeovirgaceae.</title>
        <authorList>
            <person name="Nguyen T.H."/>
            <person name="Vuong T.Q."/>
            <person name="Le H."/>
            <person name="Kim S.-G."/>
        </authorList>
    </citation>
    <scope>NUCLEOTIDE SEQUENCE [LARGE SCALE GENOMIC DNA]</scope>
    <source>
        <strain evidence="2 3">JCM 23209</strain>
    </source>
</reference>
<name>A0AAW9S2Z7_9BACT</name>
<dbReference type="AlphaFoldDB" id="A0AAW9S2Z7"/>
<feature type="transmembrane region" description="Helical" evidence="1">
    <location>
        <begin position="12"/>
        <end position="31"/>
    </location>
</feature>
<dbReference type="RefSeq" id="WP_346824344.1">
    <property type="nucleotide sequence ID" value="NZ_JBDKWZ010000024.1"/>
</dbReference>
<sequence>MKAIFNKMTSLNVSTLIGIFGVTVLILNLVYKVTNSSSLKESGVQTTCVVTKSGYTIIYEYEVRGEKFKERRKHPFDGIEVGDKFMLLYDPSKPENHMPMFSHPVIDEEGDFKDTYTTSVRFDWMNDNIHFSYKVNGIYYERIQRLPPGVEVENIRYKVSYRKDKPRIAYIRFSQEGRAIE</sequence>
<accession>A0AAW9S2Z7</accession>
<evidence type="ECO:0000313" key="2">
    <source>
        <dbReference type="EMBL" id="MEN7551564.1"/>
    </source>
</evidence>
<comment type="caution">
    <text evidence="2">The sequence shown here is derived from an EMBL/GenBank/DDBJ whole genome shotgun (WGS) entry which is preliminary data.</text>
</comment>
<keyword evidence="1" id="KW-1133">Transmembrane helix</keyword>
<protein>
    <recommendedName>
        <fullName evidence="4">DUF3592 domain-containing protein</fullName>
    </recommendedName>
</protein>
<evidence type="ECO:0000256" key="1">
    <source>
        <dbReference type="SAM" id="Phobius"/>
    </source>
</evidence>
<keyword evidence="1" id="KW-0472">Membrane</keyword>
<dbReference type="Proteomes" id="UP001403385">
    <property type="component" value="Unassembled WGS sequence"/>
</dbReference>
<keyword evidence="1" id="KW-0812">Transmembrane</keyword>
<gene>
    <name evidence="2" type="ORF">AAG747_26850</name>
</gene>
<evidence type="ECO:0008006" key="4">
    <source>
        <dbReference type="Google" id="ProtNLM"/>
    </source>
</evidence>
<organism evidence="2 3">
    <name type="scientific">Rapidithrix thailandica</name>
    <dbReference type="NCBI Taxonomy" id="413964"/>
    <lineage>
        <taxon>Bacteria</taxon>
        <taxon>Pseudomonadati</taxon>
        <taxon>Bacteroidota</taxon>
        <taxon>Cytophagia</taxon>
        <taxon>Cytophagales</taxon>
        <taxon>Flammeovirgaceae</taxon>
        <taxon>Rapidithrix</taxon>
    </lineage>
</organism>